<dbReference type="InterPro" id="IPR054708">
    <property type="entry name" value="MTPAP-like_central"/>
</dbReference>
<evidence type="ECO:0000313" key="2">
    <source>
        <dbReference type="EMBL" id="KAK0408695.1"/>
    </source>
</evidence>
<feature type="domain" description="Poly(A) RNA polymerase mitochondrial-like central palm" evidence="1">
    <location>
        <begin position="55"/>
        <end position="192"/>
    </location>
</feature>
<dbReference type="Gene3D" id="1.10.1410.10">
    <property type="match status" value="1"/>
</dbReference>
<dbReference type="GO" id="GO:0016779">
    <property type="term" value="F:nucleotidyltransferase activity"/>
    <property type="evidence" value="ECO:0007669"/>
    <property type="project" value="TreeGrafter"/>
</dbReference>
<dbReference type="SUPFAM" id="SSF81301">
    <property type="entry name" value="Nucleotidyltransferase"/>
    <property type="match status" value="1"/>
</dbReference>
<proteinExistence type="predicted"/>
<comment type="caution">
    <text evidence="2">The sequence shown here is derived from an EMBL/GenBank/DDBJ whole genome shotgun (WGS) entry which is preliminary data.</text>
</comment>
<dbReference type="AlphaFoldDB" id="A0AA39LTF9"/>
<gene>
    <name evidence="2" type="ORF">QR680_004105</name>
</gene>
<dbReference type="Pfam" id="PF22600">
    <property type="entry name" value="MTPAP-like_central"/>
    <property type="match status" value="1"/>
</dbReference>
<dbReference type="GO" id="GO:0031123">
    <property type="term" value="P:RNA 3'-end processing"/>
    <property type="evidence" value="ECO:0007669"/>
    <property type="project" value="TreeGrafter"/>
</dbReference>
<evidence type="ECO:0000259" key="1">
    <source>
        <dbReference type="Pfam" id="PF22600"/>
    </source>
</evidence>
<dbReference type="SUPFAM" id="SSF81631">
    <property type="entry name" value="PAP/OAS1 substrate-binding domain"/>
    <property type="match status" value="1"/>
</dbReference>
<name>A0AA39LTF9_9BILA</name>
<sequence length="386" mass="44005">MLRRSSISLLPILRSYSHSHLDDSVEAILTTHAKQISRLTGQITSEYDARQRQLKEWRTSIDPTLQKVLQCYSQNKYHPLVVGSAMTGLASASEGSDVDLVLYTSTNEDILERSRLSITSNTAHSEKVLKRAVGILERSGMNVRLKALFSRARHPIAKIQVTVPRVKSHQGGKKEAFLLELSVDSMVHARNSLFVHHSLQADKRVVMLYYWVKHWLRKCDLLGSQQGKFSSYHTILFVIHFLQYKNHMDMNPVLSLMIDQYDDDLNPNLPFSHVYKIASTSELAHKQKTKNPMNTMQIGELIVRFIDFYSRMNLHDFTLHIPSGTNIERTDDDYDHIQLVDPYSDGQSVCRVHQGVGQLSTAVELTRHAFSLGRGLSMPFSFTGRL</sequence>
<keyword evidence="3" id="KW-1185">Reference proteome</keyword>
<accession>A0AA39LTF9</accession>
<protein>
    <recommendedName>
        <fullName evidence="1">Poly(A) RNA polymerase mitochondrial-like central palm domain-containing protein</fullName>
    </recommendedName>
</protein>
<dbReference type="Gene3D" id="3.30.460.10">
    <property type="entry name" value="Beta Polymerase, domain 2"/>
    <property type="match status" value="1"/>
</dbReference>
<dbReference type="PANTHER" id="PTHR12271:SF40">
    <property type="entry name" value="POLY(A) RNA POLYMERASE GLD2"/>
    <property type="match status" value="1"/>
</dbReference>
<dbReference type="InterPro" id="IPR043519">
    <property type="entry name" value="NT_sf"/>
</dbReference>
<organism evidence="2 3">
    <name type="scientific">Steinernema hermaphroditum</name>
    <dbReference type="NCBI Taxonomy" id="289476"/>
    <lineage>
        <taxon>Eukaryota</taxon>
        <taxon>Metazoa</taxon>
        <taxon>Ecdysozoa</taxon>
        <taxon>Nematoda</taxon>
        <taxon>Chromadorea</taxon>
        <taxon>Rhabditida</taxon>
        <taxon>Tylenchina</taxon>
        <taxon>Panagrolaimomorpha</taxon>
        <taxon>Strongyloidoidea</taxon>
        <taxon>Steinernematidae</taxon>
        <taxon>Steinernema</taxon>
    </lineage>
</organism>
<dbReference type="EMBL" id="JAUCMV010000003">
    <property type="protein sequence ID" value="KAK0408695.1"/>
    <property type="molecule type" value="Genomic_DNA"/>
</dbReference>
<dbReference type="Proteomes" id="UP001175271">
    <property type="component" value="Unassembled WGS sequence"/>
</dbReference>
<reference evidence="2" key="1">
    <citation type="submission" date="2023-06" db="EMBL/GenBank/DDBJ databases">
        <title>Genomic analysis of the entomopathogenic nematode Steinernema hermaphroditum.</title>
        <authorList>
            <person name="Schwarz E.M."/>
            <person name="Heppert J.K."/>
            <person name="Baniya A."/>
            <person name="Schwartz H.T."/>
            <person name="Tan C.-H."/>
            <person name="Antoshechkin I."/>
            <person name="Sternberg P.W."/>
            <person name="Goodrich-Blair H."/>
            <person name="Dillman A.R."/>
        </authorList>
    </citation>
    <scope>NUCLEOTIDE SEQUENCE</scope>
    <source>
        <strain evidence="2">PS9179</strain>
        <tissue evidence="2">Whole animal</tissue>
    </source>
</reference>
<dbReference type="PANTHER" id="PTHR12271">
    <property type="entry name" value="POLY A POLYMERASE CID PAP -RELATED"/>
    <property type="match status" value="1"/>
</dbReference>
<evidence type="ECO:0000313" key="3">
    <source>
        <dbReference type="Proteomes" id="UP001175271"/>
    </source>
</evidence>